<name>A0A2N6THD3_FUSNU</name>
<sequence length="300" mass="35554">MRKVVVDTNVLLDLFEEEKMSFETLLKSLNIILPTENVNGIIILDSIYSEIEKLKKRAFKNDKKTEIAKRVYRLIGEAIEENKIVFYADVERNLDGVDGSLIDYCIDNNELFLSFDTRANIRYRSKIKDKNYININKDRMKKVIKLHEILNNLTDNNLYIYLQRMFDEKITNIIEYSMLNEENRFLKLLDYLVNDILKDEEEEFINKIKEGFELLKEGEITQDVLIKNLKKLNGYKFGDLDIVKRNPLKEEYQKEIVCFLKEKGFGSFEELSKCNPFLTEEELIQEILNYHKKAKGEINE</sequence>
<evidence type="ECO:0000313" key="2">
    <source>
        <dbReference type="Proteomes" id="UP000235733"/>
    </source>
</evidence>
<dbReference type="AlphaFoldDB" id="A0A2N6THD3"/>
<evidence type="ECO:0000313" key="1">
    <source>
        <dbReference type="EMBL" id="PMC68741.1"/>
    </source>
</evidence>
<evidence type="ECO:0008006" key="3">
    <source>
        <dbReference type="Google" id="ProtNLM"/>
    </source>
</evidence>
<proteinExistence type="predicted"/>
<dbReference type="RefSeq" id="WP_158393055.1">
    <property type="nucleotide sequence ID" value="NZ_CP077133.1"/>
</dbReference>
<dbReference type="Proteomes" id="UP000235733">
    <property type="component" value="Unassembled WGS sequence"/>
</dbReference>
<protein>
    <recommendedName>
        <fullName evidence="3">PIN domain-containing protein</fullName>
    </recommendedName>
</protein>
<reference evidence="1 2" key="1">
    <citation type="submission" date="2017-09" db="EMBL/GenBank/DDBJ databases">
        <title>Bacterial strain isolated from the female urinary microbiota.</title>
        <authorList>
            <person name="Thomas-White K."/>
            <person name="Kumar N."/>
            <person name="Forster S."/>
            <person name="Putonti C."/>
            <person name="Lawley T."/>
            <person name="Wolfe A.J."/>
        </authorList>
    </citation>
    <scope>NUCLEOTIDE SEQUENCE [LARGE SCALE GENOMIC DNA]</scope>
    <source>
        <strain evidence="1 2">UMB0249</strain>
    </source>
</reference>
<accession>A0A2N6THD3</accession>
<gene>
    <name evidence="1" type="ORF">CJ209_08560</name>
</gene>
<dbReference type="EMBL" id="PNHC01000006">
    <property type="protein sequence ID" value="PMC68741.1"/>
    <property type="molecule type" value="Genomic_DNA"/>
</dbReference>
<organism evidence="1 2">
    <name type="scientific">Fusobacterium nucleatum</name>
    <dbReference type="NCBI Taxonomy" id="851"/>
    <lineage>
        <taxon>Bacteria</taxon>
        <taxon>Fusobacteriati</taxon>
        <taxon>Fusobacteriota</taxon>
        <taxon>Fusobacteriia</taxon>
        <taxon>Fusobacteriales</taxon>
        <taxon>Fusobacteriaceae</taxon>
        <taxon>Fusobacterium</taxon>
    </lineage>
</organism>
<dbReference type="Gene3D" id="3.40.50.1010">
    <property type="entry name" value="5'-nuclease"/>
    <property type="match status" value="1"/>
</dbReference>
<dbReference type="SUPFAM" id="SSF88723">
    <property type="entry name" value="PIN domain-like"/>
    <property type="match status" value="1"/>
</dbReference>
<comment type="caution">
    <text evidence="1">The sequence shown here is derived from an EMBL/GenBank/DDBJ whole genome shotgun (WGS) entry which is preliminary data.</text>
</comment>
<dbReference type="InterPro" id="IPR029060">
    <property type="entry name" value="PIN-like_dom_sf"/>
</dbReference>